<proteinExistence type="predicted"/>
<evidence type="ECO:0000313" key="2">
    <source>
        <dbReference type="EMBL" id="MCS4157629.1"/>
    </source>
</evidence>
<feature type="compositionally biased region" description="Polar residues" evidence="1">
    <location>
        <begin position="238"/>
        <end position="249"/>
    </location>
</feature>
<reference evidence="2" key="1">
    <citation type="submission" date="2022-08" db="EMBL/GenBank/DDBJ databases">
        <title>Genomic Encyclopedia of Type Strains, Phase V (KMG-V): Genome sequencing to study the core and pangenomes of soil and plant-associated prokaryotes.</title>
        <authorList>
            <person name="Whitman W."/>
        </authorList>
    </citation>
    <scope>NUCLEOTIDE SEQUENCE</scope>
    <source>
        <strain evidence="2">SP3002</strain>
    </source>
</reference>
<sequence length="339" mass="37141">MQLYKNTPYLAQLQEQMGQTFAQSVASEVRTFDEIRAQLRESGAKERLAQLPNQLRSIGATLAGPLSLPRGETTQVPLLLRDPEGSPWLTAKIGLYTDPQGRWEALGIQGSGGDIRRVQEPKAYEPDDLSRANDDIGSALDKIGQVSRAFVQHAQQNPVGQAPMQAPAAGGAQAVGPQVPGPQVPGPQVPARAAGGAQAPAASGQSTRRSTRRSGQQSTRRSGRQSGQQSGYRRVPGSQGTAPQQTVPQKNAKMTRRRMAKFIRRQRSKGLPEWVRRIYGGKNRHTDRWEEFADEVAIPCYRKAAGQYTFPQLWQMMEQQAAQTGFFNAYPNIEDALGL</sequence>
<name>A0AAW5P844_9BACT</name>
<comment type="caution">
    <text evidence="2">The sequence shown here is derived from an EMBL/GenBank/DDBJ whole genome shotgun (WGS) entry which is preliminary data.</text>
</comment>
<dbReference type="EMBL" id="JANTZM010000007">
    <property type="protein sequence ID" value="MCS4157629.1"/>
    <property type="molecule type" value="Genomic_DNA"/>
</dbReference>
<protein>
    <submittedName>
        <fullName evidence="2">Uncharacterized protein</fullName>
    </submittedName>
</protein>
<gene>
    <name evidence="2" type="ORF">GGP99_001593</name>
</gene>
<evidence type="ECO:0000256" key="1">
    <source>
        <dbReference type="SAM" id="MobiDB-lite"/>
    </source>
</evidence>
<dbReference type="AlphaFoldDB" id="A0AAW5P844"/>
<feature type="compositionally biased region" description="Low complexity" evidence="1">
    <location>
        <begin position="189"/>
        <end position="234"/>
    </location>
</feature>
<feature type="compositionally biased region" description="Pro residues" evidence="1">
    <location>
        <begin position="179"/>
        <end position="188"/>
    </location>
</feature>
<dbReference type="Proteomes" id="UP001155110">
    <property type="component" value="Unassembled WGS sequence"/>
</dbReference>
<evidence type="ECO:0000313" key="3">
    <source>
        <dbReference type="Proteomes" id="UP001155110"/>
    </source>
</evidence>
<accession>A0AAW5P844</accession>
<organism evidence="2 3">
    <name type="scientific">Salinibacter ruber</name>
    <dbReference type="NCBI Taxonomy" id="146919"/>
    <lineage>
        <taxon>Bacteria</taxon>
        <taxon>Pseudomonadati</taxon>
        <taxon>Rhodothermota</taxon>
        <taxon>Rhodothermia</taxon>
        <taxon>Rhodothermales</taxon>
        <taxon>Salinibacteraceae</taxon>
        <taxon>Salinibacter</taxon>
    </lineage>
</organism>
<feature type="region of interest" description="Disordered" evidence="1">
    <location>
        <begin position="158"/>
        <end position="257"/>
    </location>
</feature>
<dbReference type="RefSeq" id="WP_259258126.1">
    <property type="nucleotide sequence ID" value="NZ_JANTZM010000007.1"/>
</dbReference>
<feature type="compositionally biased region" description="Low complexity" evidence="1">
    <location>
        <begin position="158"/>
        <end position="178"/>
    </location>
</feature>